<comment type="caution">
    <text evidence="3">The sequence shown here is derived from an EMBL/GenBank/DDBJ whole genome shotgun (WGS) entry which is preliminary data.</text>
</comment>
<dbReference type="InterPro" id="IPR013783">
    <property type="entry name" value="Ig-like_fold"/>
</dbReference>
<evidence type="ECO:0000313" key="4">
    <source>
        <dbReference type="Proteomes" id="UP000294862"/>
    </source>
</evidence>
<dbReference type="InterPro" id="IPR052025">
    <property type="entry name" value="Xyloglucanase_GH74"/>
</dbReference>
<feature type="chain" id="PRO_5020821611" evidence="1">
    <location>
        <begin position="27"/>
        <end position="1085"/>
    </location>
</feature>
<dbReference type="SMART" id="SM00089">
    <property type="entry name" value="PKD"/>
    <property type="match status" value="1"/>
</dbReference>
<sequence length="1085" mass="111869">MNVNSMRWAVCLMLGMLATLPAAARAGEEGEHDDATARRRAMAQWYNDDFAAGDAGLSRKQVLFSPAYERFLNEVAKRERERHAVLMPASGTSNPVIDSLAPFVAAANGSWTNIGPTSANFAQNGGTLNVTDAGRVNAIVTDPANANVVYVAFSGGGVWKSTDGGQTWAAKTETLGSLSVGSLEMAPDDADTLYLGLGDPFDGTGMGLVKSTNGGDDWSNVVYLGDSTIIPDIEVARSDSNIVLAATNAGLYRSTNGGASFGKVTIDPASPTGDPYVWTITWGGGTTFVLSLEADPGNANYQTNGQIWRSTDNGATWTRSSGITDTNGITRLAVAAAPSDRNIMYVEAANNNSYLGSATDLANFFKSTDNGVTWTGIGKTGATYKTYTNTNSESSSVNTLLNGQGWYNQLVLVDPANPNVAYFGGALLAAKTADGGATYSQVSNWLARFSLPYVHADFHAGHIAANGAIYFGTDGGIFRSINNGASFTDTLNKGIASHLIYQVGSSIANRDAVIAGLQDNGTRVRVGNTAVFNQIIGGDGFGCNVNRSNANQMLGSLYYSRIYKSTNGGTSFSSACSGISECNNPNTAPFTTRIAEWKGDATGNTVFTFSNTKVYKSTNYAGSWTALGTSGLPTSNFGIRNIGVARSSVNTVGVVATSGRAYITTNGTNWTQVGNTTTLPGNGLSLSAISFDPANASIVYIASVAPDAASNHLWRSTNGGSSWTAIDGNASGFPHGIPVNDIVVDPQTSSTLYAATHLGVYVSDDSGATWTRYGAGMPLVNVTGLYVAEDRSLVRAATFGRSAWEFVPEGNVAPIADFSFTTSGLTANFTDASTDSDGTIATRSWNFGDGSPPSTATNPSHTYATGGSYTVTLTVTDDDSASGSTSKTVVVTAPTFTVTPTSSGNGTISPDTPQTVASGATTAFVLTPAAGYHVAPVTGSCPAGTLNGTTYTTGAISANCSVIANFAPNVADHLVLGAVADVEQGGGMGPVTVSIVDAGGNVVTTDSTSQVTLSTAACGGSIVLGQATASQGVASFPANVAKRFYTLATGKVLGAQSGNLTGSTTFDVVVGGEFLFADDFEDCRL</sequence>
<dbReference type="InterPro" id="IPR000601">
    <property type="entry name" value="PKD_dom"/>
</dbReference>
<dbReference type="OrthoDB" id="5664384at2"/>
<dbReference type="Gene3D" id="2.60.40.10">
    <property type="entry name" value="Immunoglobulins"/>
    <property type="match status" value="1"/>
</dbReference>
<reference evidence="3 4" key="1">
    <citation type="journal article" date="2015" name="Stand. Genomic Sci.">
        <title>Genomic Encyclopedia of Bacterial and Archaeal Type Strains, Phase III: the genomes of soil and plant-associated and newly described type strains.</title>
        <authorList>
            <person name="Whitman W.B."/>
            <person name="Woyke T."/>
            <person name="Klenk H.P."/>
            <person name="Zhou Y."/>
            <person name="Lilburn T.G."/>
            <person name="Beck B.J."/>
            <person name="De Vos P."/>
            <person name="Vandamme P."/>
            <person name="Eisen J.A."/>
            <person name="Garrity G."/>
            <person name="Hugenholtz P."/>
            <person name="Kyrpides N.C."/>
        </authorList>
    </citation>
    <scope>NUCLEOTIDE SEQUENCE [LARGE SCALE GENOMIC DNA]</scope>
    <source>
        <strain evidence="3 4">A3</strain>
    </source>
</reference>
<dbReference type="CDD" id="cd15482">
    <property type="entry name" value="Sialidase_non-viral"/>
    <property type="match status" value="1"/>
</dbReference>
<name>A0A4R2I416_9GAMM</name>
<dbReference type="PROSITE" id="PS50093">
    <property type="entry name" value="PKD"/>
    <property type="match status" value="1"/>
</dbReference>
<gene>
    <name evidence="3" type="ORF">EV148_107181</name>
</gene>
<evidence type="ECO:0000313" key="3">
    <source>
        <dbReference type="EMBL" id="TCO38893.1"/>
    </source>
</evidence>
<dbReference type="SUPFAM" id="SSF49299">
    <property type="entry name" value="PKD domain"/>
    <property type="match status" value="1"/>
</dbReference>
<dbReference type="Pfam" id="PF18911">
    <property type="entry name" value="PKD_4"/>
    <property type="match status" value="1"/>
</dbReference>
<evidence type="ECO:0000256" key="1">
    <source>
        <dbReference type="SAM" id="SignalP"/>
    </source>
</evidence>
<dbReference type="InterPro" id="IPR035986">
    <property type="entry name" value="PKD_dom_sf"/>
</dbReference>
<dbReference type="Proteomes" id="UP000294862">
    <property type="component" value="Unassembled WGS sequence"/>
</dbReference>
<proteinExistence type="predicted"/>
<dbReference type="SUPFAM" id="SSF110296">
    <property type="entry name" value="Oligoxyloglucan reducing end-specific cellobiohydrolase"/>
    <property type="match status" value="2"/>
</dbReference>
<keyword evidence="4" id="KW-1185">Reference proteome</keyword>
<dbReference type="PANTHER" id="PTHR43739:SF5">
    <property type="entry name" value="EXO-ALPHA-SIALIDASE"/>
    <property type="match status" value="1"/>
</dbReference>
<dbReference type="AlphaFoldDB" id="A0A4R2I416"/>
<evidence type="ECO:0000259" key="2">
    <source>
        <dbReference type="PROSITE" id="PS50093"/>
    </source>
</evidence>
<dbReference type="CDD" id="cd00146">
    <property type="entry name" value="PKD"/>
    <property type="match status" value="1"/>
</dbReference>
<dbReference type="PANTHER" id="PTHR43739">
    <property type="entry name" value="XYLOGLUCANASE (EUROFUNG)"/>
    <property type="match status" value="1"/>
</dbReference>
<dbReference type="InterPro" id="IPR015943">
    <property type="entry name" value="WD40/YVTN_repeat-like_dom_sf"/>
</dbReference>
<dbReference type="InterPro" id="IPR022409">
    <property type="entry name" value="PKD/Chitinase_dom"/>
</dbReference>
<dbReference type="EMBL" id="SLWQ01000007">
    <property type="protein sequence ID" value="TCO38893.1"/>
    <property type="molecule type" value="Genomic_DNA"/>
</dbReference>
<dbReference type="GO" id="GO:0010411">
    <property type="term" value="P:xyloglucan metabolic process"/>
    <property type="evidence" value="ECO:0007669"/>
    <property type="project" value="TreeGrafter"/>
</dbReference>
<feature type="domain" description="PKD" evidence="2">
    <location>
        <begin position="810"/>
        <end position="898"/>
    </location>
</feature>
<feature type="signal peptide" evidence="1">
    <location>
        <begin position="1"/>
        <end position="26"/>
    </location>
</feature>
<dbReference type="RefSeq" id="WP_131999104.1">
    <property type="nucleotide sequence ID" value="NZ_SLWQ01000007.1"/>
</dbReference>
<keyword evidence="1" id="KW-0732">Signal</keyword>
<protein>
    <submittedName>
        <fullName evidence="3">PKD domain-containing protein</fullName>
    </submittedName>
</protein>
<accession>A0A4R2I416</accession>
<dbReference type="Gene3D" id="2.130.10.10">
    <property type="entry name" value="YVTN repeat-like/Quinoprotein amine dehydrogenase"/>
    <property type="match status" value="4"/>
</dbReference>
<organism evidence="3 4">
    <name type="scientific">Dokdonella fugitiva</name>
    <dbReference type="NCBI Taxonomy" id="328517"/>
    <lineage>
        <taxon>Bacteria</taxon>
        <taxon>Pseudomonadati</taxon>
        <taxon>Pseudomonadota</taxon>
        <taxon>Gammaproteobacteria</taxon>
        <taxon>Lysobacterales</taxon>
        <taxon>Rhodanobacteraceae</taxon>
        <taxon>Dokdonella</taxon>
    </lineage>
</organism>